<dbReference type="Pfam" id="PF00089">
    <property type="entry name" value="Trypsin"/>
    <property type="match status" value="1"/>
</dbReference>
<name>A0A8C9PN05_SPEDA</name>
<evidence type="ECO:0000256" key="1">
    <source>
        <dbReference type="ARBA" id="ARBA00022670"/>
    </source>
</evidence>
<dbReference type="InterPro" id="IPR033116">
    <property type="entry name" value="TRYPSIN_SER"/>
</dbReference>
<keyword evidence="2" id="KW-0378">Hydrolase</keyword>
<dbReference type="PANTHER" id="PTHR24252:SF7">
    <property type="entry name" value="HYALIN"/>
    <property type="match status" value="1"/>
</dbReference>
<dbReference type="Ensembl" id="ENSSDAT00000014884.1">
    <property type="protein sequence ID" value="ENSSDAP00000013144.1"/>
    <property type="gene ID" value="ENSSDAG00000011826.1"/>
</dbReference>
<reference evidence="7" key="2">
    <citation type="submission" date="2025-09" db="UniProtKB">
        <authorList>
            <consortium name="Ensembl"/>
        </authorList>
    </citation>
    <scope>IDENTIFICATION</scope>
</reference>
<dbReference type="GO" id="GO:0006508">
    <property type="term" value="P:proteolysis"/>
    <property type="evidence" value="ECO:0007669"/>
    <property type="project" value="UniProtKB-KW"/>
</dbReference>
<evidence type="ECO:0000256" key="3">
    <source>
        <dbReference type="ARBA" id="ARBA00022825"/>
    </source>
</evidence>
<dbReference type="FunFam" id="2.40.10.10:FF:000006">
    <property type="entry name" value="Serine proteinase stubble"/>
    <property type="match status" value="1"/>
</dbReference>
<dbReference type="InterPro" id="IPR043504">
    <property type="entry name" value="Peptidase_S1_PA_chymotrypsin"/>
</dbReference>
<organism evidence="7 8">
    <name type="scientific">Spermophilus dauricus</name>
    <name type="common">Daurian ground squirrel</name>
    <dbReference type="NCBI Taxonomy" id="99837"/>
    <lineage>
        <taxon>Eukaryota</taxon>
        <taxon>Metazoa</taxon>
        <taxon>Chordata</taxon>
        <taxon>Craniata</taxon>
        <taxon>Vertebrata</taxon>
        <taxon>Euteleostomi</taxon>
        <taxon>Mammalia</taxon>
        <taxon>Eutheria</taxon>
        <taxon>Euarchontoglires</taxon>
        <taxon>Glires</taxon>
        <taxon>Rodentia</taxon>
        <taxon>Sciuromorpha</taxon>
        <taxon>Sciuridae</taxon>
        <taxon>Xerinae</taxon>
        <taxon>Marmotini</taxon>
        <taxon>Spermophilus</taxon>
    </lineage>
</organism>
<proteinExistence type="predicted"/>
<feature type="region of interest" description="Disordered" evidence="5">
    <location>
        <begin position="32"/>
        <end position="57"/>
    </location>
</feature>
<reference evidence="7" key="1">
    <citation type="submission" date="2025-08" db="UniProtKB">
        <authorList>
            <consortium name="Ensembl"/>
        </authorList>
    </citation>
    <scope>IDENTIFICATION</scope>
</reference>
<accession>A0A8C9PN05</accession>
<feature type="domain" description="Peptidase S1" evidence="6">
    <location>
        <begin position="69"/>
        <end position="294"/>
    </location>
</feature>
<keyword evidence="8" id="KW-1185">Reference proteome</keyword>
<dbReference type="InterPro" id="IPR001314">
    <property type="entry name" value="Peptidase_S1A"/>
</dbReference>
<evidence type="ECO:0000256" key="5">
    <source>
        <dbReference type="SAM" id="MobiDB-lite"/>
    </source>
</evidence>
<keyword evidence="1" id="KW-0645">Protease</keyword>
<dbReference type="SUPFAM" id="SSF50494">
    <property type="entry name" value="Trypsin-like serine proteases"/>
    <property type="match status" value="1"/>
</dbReference>
<evidence type="ECO:0000313" key="8">
    <source>
        <dbReference type="Proteomes" id="UP000694422"/>
    </source>
</evidence>
<evidence type="ECO:0000256" key="2">
    <source>
        <dbReference type="ARBA" id="ARBA00022801"/>
    </source>
</evidence>
<dbReference type="Proteomes" id="UP000694422">
    <property type="component" value="Unplaced"/>
</dbReference>
<feature type="region of interest" description="Disordered" evidence="5">
    <location>
        <begin position="299"/>
        <end position="324"/>
    </location>
</feature>
<dbReference type="AlphaFoldDB" id="A0A8C9PN05"/>
<dbReference type="Gene3D" id="2.40.10.10">
    <property type="entry name" value="Trypsin-like serine proteases"/>
    <property type="match status" value="1"/>
</dbReference>
<evidence type="ECO:0000256" key="4">
    <source>
        <dbReference type="ARBA" id="ARBA00023157"/>
    </source>
</evidence>
<evidence type="ECO:0000313" key="7">
    <source>
        <dbReference type="Ensembl" id="ENSSDAP00000013144.1"/>
    </source>
</evidence>
<keyword evidence="4" id="KW-1015">Disulfide bond</keyword>
<dbReference type="InterPro" id="IPR001254">
    <property type="entry name" value="Trypsin_dom"/>
</dbReference>
<dbReference type="SMART" id="SM00020">
    <property type="entry name" value="Tryp_SPc"/>
    <property type="match status" value="1"/>
</dbReference>
<dbReference type="GO" id="GO:0004252">
    <property type="term" value="F:serine-type endopeptidase activity"/>
    <property type="evidence" value="ECO:0007669"/>
    <property type="project" value="InterPro"/>
</dbReference>
<dbReference type="CDD" id="cd00190">
    <property type="entry name" value="Tryp_SPc"/>
    <property type="match status" value="1"/>
</dbReference>
<dbReference type="InterPro" id="IPR009003">
    <property type="entry name" value="Peptidase_S1_PA"/>
</dbReference>
<dbReference type="PRINTS" id="PR00722">
    <property type="entry name" value="CHYMOTRYPSIN"/>
</dbReference>
<sequence>AAHRGGVSALSLSVGGSRASKVEDPPKVTLQELGRADGSSQPAVPVPPSLSGCGERPTFEDRKMRYSRIVGGLEAEVGEFPWQVSIQATNQHFCGGTILNSWWILTAHLCTEELSVVLGTNDLTSPRLEIKPVSSIVYHNTFKRQSMDNDIALLMVASPIKFDSLIVPICMPPEPMPSKWHKCWVAGWGQTTSADKGSMKTDLLKVPMVIIDWNECAKTFTKLTKNMLCAGFMNESYDACQGDSGGPLVCTTEGSKKWYQVGIISWGRSCGQKNTPGIYTSLANYQLWIKNVTQAEGRPFDTEHTRSTLKHKSRDSRSSGCSELGSPRCWLLRGLLSCLLLRAVFNL</sequence>
<dbReference type="PROSITE" id="PS00135">
    <property type="entry name" value="TRYPSIN_SER"/>
    <property type="match status" value="1"/>
</dbReference>
<protein>
    <submittedName>
        <fullName evidence="7">Serine protease 55</fullName>
    </submittedName>
</protein>
<keyword evidence="3" id="KW-0720">Serine protease</keyword>
<evidence type="ECO:0000259" key="6">
    <source>
        <dbReference type="PROSITE" id="PS50240"/>
    </source>
</evidence>
<dbReference type="PROSITE" id="PS50240">
    <property type="entry name" value="TRYPSIN_DOM"/>
    <property type="match status" value="1"/>
</dbReference>
<dbReference type="PANTHER" id="PTHR24252">
    <property type="entry name" value="ACROSIN-RELATED"/>
    <property type="match status" value="1"/>
</dbReference>